<dbReference type="EMBL" id="LVHF01000009">
    <property type="protein sequence ID" value="OAN19324.1"/>
    <property type="molecule type" value="Genomic_DNA"/>
</dbReference>
<dbReference type="RefSeq" id="WP_068325935.1">
    <property type="nucleotide sequence ID" value="NZ_LVHF01000009.1"/>
</dbReference>
<dbReference type="Proteomes" id="UP000078503">
    <property type="component" value="Unassembled WGS sequence"/>
</dbReference>
<evidence type="ECO:0000313" key="2">
    <source>
        <dbReference type="EMBL" id="OAN19324.1"/>
    </source>
</evidence>
<dbReference type="AlphaFoldDB" id="A0A178KRC1"/>
<feature type="signal peptide" evidence="1">
    <location>
        <begin position="1"/>
        <end position="20"/>
    </location>
</feature>
<organism evidence="2 3">
    <name type="scientific">Photobacterium jeanii</name>
    <dbReference type="NCBI Taxonomy" id="858640"/>
    <lineage>
        <taxon>Bacteria</taxon>
        <taxon>Pseudomonadati</taxon>
        <taxon>Pseudomonadota</taxon>
        <taxon>Gammaproteobacteria</taxon>
        <taxon>Vibrionales</taxon>
        <taxon>Vibrionaceae</taxon>
        <taxon>Photobacterium</taxon>
    </lineage>
</organism>
<name>A0A178KRC1_9GAMM</name>
<evidence type="ECO:0000256" key="1">
    <source>
        <dbReference type="SAM" id="SignalP"/>
    </source>
</evidence>
<evidence type="ECO:0000313" key="3">
    <source>
        <dbReference type="Proteomes" id="UP000078503"/>
    </source>
</evidence>
<gene>
    <name evidence="2" type="ORF">A3K86_00345</name>
</gene>
<comment type="caution">
    <text evidence="2">The sequence shown here is derived from an EMBL/GenBank/DDBJ whole genome shotgun (WGS) entry which is preliminary data.</text>
</comment>
<proteinExistence type="predicted"/>
<dbReference type="InterPro" id="IPR007433">
    <property type="entry name" value="DUF481"/>
</dbReference>
<dbReference type="OrthoDB" id="7625761at2"/>
<protein>
    <recommendedName>
        <fullName evidence="4">DUF481 domain-containing protein</fullName>
    </recommendedName>
</protein>
<sequence>MAKYLLATATLLLATSTAYAEDEETKAPPSPLKTEIELGYQSLSGNSNSQSLNSRLGLTYVKNQFRNTMEAKYLLATKNEKEDKRKGQLEVQSDMKINERAYVLGNANYTNDRYGPYFNDFILATGLGYQLIRRETFQMEVEAGPGYRFQDPNFDEIDDDDIVVPETVQEIILRGSAKFTWKPAKAIELSTKLTGIGGNSNSTLEAEVNLTSSITEHIAIKVSNTQKYNTWVPEGLNKRDSTLTMTLLFKI</sequence>
<feature type="chain" id="PRO_5008090560" description="DUF481 domain-containing protein" evidence="1">
    <location>
        <begin position="21"/>
        <end position="251"/>
    </location>
</feature>
<evidence type="ECO:0008006" key="4">
    <source>
        <dbReference type="Google" id="ProtNLM"/>
    </source>
</evidence>
<keyword evidence="3" id="KW-1185">Reference proteome</keyword>
<accession>A0A178KRC1</accession>
<dbReference type="STRING" id="858640.A3K86_00345"/>
<dbReference type="Pfam" id="PF04338">
    <property type="entry name" value="DUF481"/>
    <property type="match status" value="1"/>
</dbReference>
<keyword evidence="1" id="KW-0732">Signal</keyword>
<reference evidence="2 3" key="1">
    <citation type="submission" date="2016-03" db="EMBL/GenBank/DDBJ databases">
        <title>Photobacterium proteolyticum sp. nov. a protease producing bacterium isolated from ocean sediments of Laizhou Bay.</title>
        <authorList>
            <person name="Li Y."/>
        </authorList>
    </citation>
    <scope>NUCLEOTIDE SEQUENCE [LARGE SCALE GENOMIC DNA]</scope>
    <source>
        <strain evidence="2 3">R-40508</strain>
    </source>
</reference>